<name>A0AAD7CG70_9AGAR</name>
<dbReference type="EMBL" id="JARKIF010000002">
    <property type="protein sequence ID" value="KAJ7647791.1"/>
    <property type="molecule type" value="Genomic_DNA"/>
</dbReference>
<gene>
    <name evidence="1" type="ORF">FB45DRAFT_894447</name>
</gene>
<dbReference type="InterPro" id="IPR036047">
    <property type="entry name" value="F-box-like_dom_sf"/>
</dbReference>
<dbReference type="Gene3D" id="3.80.10.10">
    <property type="entry name" value="Ribonuclease Inhibitor"/>
    <property type="match status" value="1"/>
</dbReference>
<evidence type="ECO:0008006" key="3">
    <source>
        <dbReference type="Google" id="ProtNLM"/>
    </source>
</evidence>
<keyword evidence="2" id="KW-1185">Reference proteome</keyword>
<dbReference type="AlphaFoldDB" id="A0AAD7CG70"/>
<comment type="caution">
    <text evidence="1">The sequence shown here is derived from an EMBL/GenBank/DDBJ whole genome shotgun (WGS) entry which is preliminary data.</text>
</comment>
<evidence type="ECO:0000313" key="1">
    <source>
        <dbReference type="EMBL" id="KAJ7647791.1"/>
    </source>
</evidence>
<accession>A0AAD7CG70</accession>
<sequence>MCTTVNNLPHELLGEIFTHCSALVPDAPLVLGQVSRLFRHIAYSTPTAWTHLRLGDSERGSTKAALWLTRSKACPINVEIRTDASSSVQAVEVLREHARRIETLGLHTDTQVQAREVLAAVYGGEEEEEHHTGLRSLRICVASNALAPEILAFPPIPSITHLETTNVALGTLQALDLACLENLRIIQPLVSDPVATEDVLELASAAPRLQTLHVEARIADPRKPIPETGFLGQLTELDLRTNNLVPLLDQLIVPSLHTLRLRDLDGGRAGASTEMGAALDRMLLRMESEEGDVITRHNELRVVELAGVHVDLGDQVWKRCTERMKRLEKLLVNVSEQVETEEVPKVEEVREVRAGFSFGFGAK</sequence>
<dbReference type="InterPro" id="IPR032675">
    <property type="entry name" value="LRR_dom_sf"/>
</dbReference>
<protein>
    <recommendedName>
        <fullName evidence="3">F-box domain-containing protein</fullName>
    </recommendedName>
</protein>
<evidence type="ECO:0000313" key="2">
    <source>
        <dbReference type="Proteomes" id="UP001221142"/>
    </source>
</evidence>
<proteinExistence type="predicted"/>
<organism evidence="1 2">
    <name type="scientific">Roridomyces roridus</name>
    <dbReference type="NCBI Taxonomy" id="1738132"/>
    <lineage>
        <taxon>Eukaryota</taxon>
        <taxon>Fungi</taxon>
        <taxon>Dikarya</taxon>
        <taxon>Basidiomycota</taxon>
        <taxon>Agaricomycotina</taxon>
        <taxon>Agaricomycetes</taxon>
        <taxon>Agaricomycetidae</taxon>
        <taxon>Agaricales</taxon>
        <taxon>Marasmiineae</taxon>
        <taxon>Mycenaceae</taxon>
        <taxon>Roridomyces</taxon>
    </lineage>
</organism>
<dbReference type="SUPFAM" id="SSF81383">
    <property type="entry name" value="F-box domain"/>
    <property type="match status" value="1"/>
</dbReference>
<dbReference type="Proteomes" id="UP001221142">
    <property type="component" value="Unassembled WGS sequence"/>
</dbReference>
<reference evidence="1" key="1">
    <citation type="submission" date="2023-03" db="EMBL/GenBank/DDBJ databases">
        <title>Massive genome expansion in bonnet fungi (Mycena s.s.) driven by repeated elements and novel gene families across ecological guilds.</title>
        <authorList>
            <consortium name="Lawrence Berkeley National Laboratory"/>
            <person name="Harder C.B."/>
            <person name="Miyauchi S."/>
            <person name="Viragh M."/>
            <person name="Kuo A."/>
            <person name="Thoen E."/>
            <person name="Andreopoulos B."/>
            <person name="Lu D."/>
            <person name="Skrede I."/>
            <person name="Drula E."/>
            <person name="Henrissat B."/>
            <person name="Morin E."/>
            <person name="Kohler A."/>
            <person name="Barry K."/>
            <person name="LaButti K."/>
            <person name="Morin E."/>
            <person name="Salamov A."/>
            <person name="Lipzen A."/>
            <person name="Mereny Z."/>
            <person name="Hegedus B."/>
            <person name="Baldrian P."/>
            <person name="Stursova M."/>
            <person name="Weitz H."/>
            <person name="Taylor A."/>
            <person name="Grigoriev I.V."/>
            <person name="Nagy L.G."/>
            <person name="Martin F."/>
            <person name="Kauserud H."/>
        </authorList>
    </citation>
    <scope>NUCLEOTIDE SEQUENCE</scope>
    <source>
        <strain evidence="1">9284</strain>
    </source>
</reference>